<feature type="domain" description="C2H2-type" evidence="1">
    <location>
        <begin position="98"/>
        <end position="119"/>
    </location>
</feature>
<accession>A0A0N5AHK2</accession>
<evidence type="ECO:0000313" key="3">
    <source>
        <dbReference type="WBParaSite" id="SMUV_0000385801-mRNA-1"/>
    </source>
</evidence>
<dbReference type="InterPro" id="IPR013087">
    <property type="entry name" value="Znf_C2H2_type"/>
</dbReference>
<dbReference type="SUPFAM" id="SSF57667">
    <property type="entry name" value="beta-beta-alpha zinc fingers"/>
    <property type="match status" value="1"/>
</dbReference>
<name>A0A0N5AHK2_9BILA</name>
<protein>
    <submittedName>
        <fullName evidence="3">C2H2-type domain-containing protein</fullName>
    </submittedName>
</protein>
<dbReference type="AlphaFoldDB" id="A0A0N5AHK2"/>
<dbReference type="PROSITE" id="PS00028">
    <property type="entry name" value="ZINC_FINGER_C2H2_1"/>
    <property type="match status" value="1"/>
</dbReference>
<reference evidence="3" key="1">
    <citation type="submission" date="2017-02" db="UniProtKB">
        <authorList>
            <consortium name="WormBaseParasite"/>
        </authorList>
    </citation>
    <scope>IDENTIFICATION</scope>
</reference>
<evidence type="ECO:0000313" key="2">
    <source>
        <dbReference type="Proteomes" id="UP000046393"/>
    </source>
</evidence>
<sequence length="146" mass="16469">MDPAYFFDGNDDIDYSYHLAPLSDPCETDGLDPFTFETNLANGLSAPVDDKENIVLLNDIDKNNFCDTAVFEEVQVVKNKRKRSGDGKGGSGSETYVCDYCDASFTLLHNAQAHIITYHVKGKQKKMSDRRVRYKCKKCDKVSIMH</sequence>
<keyword evidence="2" id="KW-1185">Reference proteome</keyword>
<dbReference type="Gene3D" id="3.30.160.60">
    <property type="entry name" value="Classic Zinc Finger"/>
    <property type="match status" value="1"/>
</dbReference>
<proteinExistence type="predicted"/>
<dbReference type="InterPro" id="IPR036236">
    <property type="entry name" value="Znf_C2H2_sf"/>
</dbReference>
<evidence type="ECO:0000259" key="1">
    <source>
        <dbReference type="PROSITE" id="PS00028"/>
    </source>
</evidence>
<dbReference type="Proteomes" id="UP000046393">
    <property type="component" value="Unplaced"/>
</dbReference>
<organism evidence="2 3">
    <name type="scientific">Syphacia muris</name>
    <dbReference type="NCBI Taxonomy" id="451379"/>
    <lineage>
        <taxon>Eukaryota</taxon>
        <taxon>Metazoa</taxon>
        <taxon>Ecdysozoa</taxon>
        <taxon>Nematoda</taxon>
        <taxon>Chromadorea</taxon>
        <taxon>Rhabditida</taxon>
        <taxon>Spirurina</taxon>
        <taxon>Oxyuridomorpha</taxon>
        <taxon>Oxyuroidea</taxon>
        <taxon>Oxyuridae</taxon>
        <taxon>Syphacia</taxon>
    </lineage>
</organism>
<dbReference type="WBParaSite" id="SMUV_0000385801-mRNA-1">
    <property type="protein sequence ID" value="SMUV_0000385801-mRNA-1"/>
    <property type="gene ID" value="SMUV_0000385801"/>
</dbReference>